<keyword evidence="14" id="KW-1185">Reference proteome</keyword>
<name>A0AAX2ZFV3_9FIRM</name>
<dbReference type="GO" id="GO:0005524">
    <property type="term" value="F:ATP binding"/>
    <property type="evidence" value="ECO:0007669"/>
    <property type="project" value="UniProtKB-UniRule"/>
</dbReference>
<evidence type="ECO:0000256" key="10">
    <source>
        <dbReference type="RuleBase" id="RU004432"/>
    </source>
</evidence>
<dbReference type="GO" id="GO:0005737">
    <property type="term" value="C:cytoplasm"/>
    <property type="evidence" value="ECO:0007669"/>
    <property type="project" value="UniProtKB-SubCell"/>
</dbReference>
<keyword evidence="11" id="KW-0963">Cytoplasm</keyword>
<dbReference type="InterPro" id="IPR004176">
    <property type="entry name" value="Clp_R_N"/>
</dbReference>
<keyword evidence="6 11" id="KW-0175">Coiled coil</keyword>
<sequence>MDIERMTVRVQKSLNEAYNEAVKHHNQMVDVIHLFSALVNQEDGLIPNILEKMNISVTALRSSINEELDKLPQIYGEGINSQGVTASRNIEEVLIKAEDISKDFKDSYISVEHVMLGIMEMTSISNVKKILNMYNINKNDFLQVLSAVRGSQRVESQDPEGTYDALAKFGTNLVELAKKHKLDPVIGRDEEIRRVIRILSRRTKNNPVLIGEPGVGKTAIVEGLAERIVRGDVPEGLKDKIIFSLDMGALIAGAKYRGEFEERLKAVLKEVQSAEGKIILFIDEIHTIVGAGKTEGSMDAGNLIKPMLARGELNCIGATTFDEYRKYIEKDKALERRFQPVIADEPTVEDTISILRGLKERFEIHHGVRIHDSAIVAAAKLSNRYIQDRFLPDKAIDLIDEAGAMIRSEIDSLPTELDMVRRRLFTLETEREALLKENDEKSKLRLEELQREIAELKSKDDEMTAKYEKEKGSITEIKNLKSKLDAAKGDVEKYEREYDFNKVAEIKYGIIPDLEQQIKEVEEKMKSGYDNALLKEEVTENEISDIVSKWTGIPVTKLVEGEREKLLKLEDVLHERVIGQDEAVTAVSNAVIRARAGLKDENKPIGSFIFLGPTGVGKTELAKTLAKTLFDSEENIIRIDMSEYMEKHSVSRLVGPPPGYVGYEEGGQLTEAVRRAPYSVILFDEIEKAHEDVFNMFLQILDDGRLTDNKGKTVDFKNTIIIMTSNIGSSYLLEDEGKITEATKDLVMNEMKRRFKPEFLNRVDDIIMFKALDKEEIKEIIDIFIKSLANRLRDKDIKIEITDKAKEIIVKEGYDPVYGARPLKRYIGNTLETMIARRMIAGEIYNGCTILVDGEDNNITIEVK</sequence>
<dbReference type="CDD" id="cd00009">
    <property type="entry name" value="AAA"/>
    <property type="match status" value="1"/>
</dbReference>
<dbReference type="CDD" id="cd19499">
    <property type="entry name" value="RecA-like_ClpB_Hsp104-like"/>
    <property type="match status" value="1"/>
</dbReference>
<dbReference type="SMART" id="SM00382">
    <property type="entry name" value="AAA"/>
    <property type="match status" value="2"/>
</dbReference>
<dbReference type="PANTHER" id="PTHR11638">
    <property type="entry name" value="ATP-DEPENDENT CLP PROTEASE"/>
    <property type="match status" value="1"/>
</dbReference>
<dbReference type="KEGG" id="tem:JW646_18845"/>
<dbReference type="InterPro" id="IPR003959">
    <property type="entry name" value="ATPase_AAA_core"/>
</dbReference>
<organism evidence="13 14">
    <name type="scientific">Terrisporobacter hibernicus</name>
    <dbReference type="NCBI Taxonomy" id="2813371"/>
    <lineage>
        <taxon>Bacteria</taxon>
        <taxon>Bacillati</taxon>
        <taxon>Bacillota</taxon>
        <taxon>Clostridia</taxon>
        <taxon>Peptostreptococcales</taxon>
        <taxon>Peptostreptococcaceae</taxon>
        <taxon>Terrisporobacter</taxon>
    </lineage>
</organism>
<protein>
    <recommendedName>
        <fullName evidence="11">Chaperone protein ClpB</fullName>
    </recommendedName>
</protein>
<keyword evidence="11" id="KW-0346">Stress response</keyword>
<evidence type="ECO:0000256" key="2">
    <source>
        <dbReference type="ARBA" id="ARBA00008675"/>
    </source>
</evidence>
<dbReference type="InterPro" id="IPR027417">
    <property type="entry name" value="P-loop_NTPase"/>
</dbReference>
<evidence type="ECO:0000256" key="8">
    <source>
        <dbReference type="ARBA" id="ARBA00026057"/>
    </source>
</evidence>
<comment type="function">
    <text evidence="11">Part of a stress-induced multi-chaperone system, it is involved in the recovery of the cell from heat-induced damage, in cooperation with DnaK, DnaJ and GrpE.</text>
</comment>
<dbReference type="FunFam" id="3.40.50.300:FF:000010">
    <property type="entry name" value="Chaperone clpB 1, putative"/>
    <property type="match status" value="1"/>
</dbReference>
<keyword evidence="5 10" id="KW-0067">ATP-binding</keyword>
<dbReference type="Gene3D" id="1.10.1780.10">
    <property type="entry name" value="Clp, N-terminal domain"/>
    <property type="match status" value="1"/>
</dbReference>
<dbReference type="InterPro" id="IPR001270">
    <property type="entry name" value="ClpA/B"/>
</dbReference>
<evidence type="ECO:0000256" key="9">
    <source>
        <dbReference type="PROSITE-ProRule" id="PRU01251"/>
    </source>
</evidence>
<dbReference type="SUPFAM" id="SSF52540">
    <property type="entry name" value="P-loop containing nucleoside triphosphate hydrolases"/>
    <property type="match status" value="2"/>
</dbReference>
<dbReference type="InterPro" id="IPR017730">
    <property type="entry name" value="Chaperonin_ClpB"/>
</dbReference>
<dbReference type="InterPro" id="IPR041546">
    <property type="entry name" value="ClpA/ClpB_AAA_lid"/>
</dbReference>
<dbReference type="Pfam" id="PF10431">
    <property type="entry name" value="ClpB_D2-small"/>
    <property type="match status" value="1"/>
</dbReference>
<feature type="domain" description="Clp R" evidence="12">
    <location>
        <begin position="3"/>
        <end position="151"/>
    </location>
</feature>
<dbReference type="AlphaFoldDB" id="A0AAX2ZFV3"/>
<evidence type="ECO:0000313" key="14">
    <source>
        <dbReference type="Proteomes" id="UP001198983"/>
    </source>
</evidence>
<dbReference type="InterPro" id="IPR018368">
    <property type="entry name" value="ClpA/B_CS1"/>
</dbReference>
<dbReference type="PROSITE" id="PS00870">
    <property type="entry name" value="CLPAB_1"/>
    <property type="match status" value="1"/>
</dbReference>
<evidence type="ECO:0000256" key="5">
    <source>
        <dbReference type="ARBA" id="ARBA00022840"/>
    </source>
</evidence>
<dbReference type="PANTHER" id="PTHR11638:SF18">
    <property type="entry name" value="HEAT SHOCK PROTEIN 104"/>
    <property type="match status" value="1"/>
</dbReference>
<dbReference type="Pfam" id="PF02861">
    <property type="entry name" value="Clp_N"/>
    <property type="match status" value="1"/>
</dbReference>
<evidence type="ECO:0000256" key="3">
    <source>
        <dbReference type="ARBA" id="ARBA00022737"/>
    </source>
</evidence>
<proteinExistence type="inferred from homology"/>
<comment type="similarity">
    <text evidence="2 10">Belongs to the ClpA/ClpB family.</text>
</comment>
<keyword evidence="4 10" id="KW-0547">Nucleotide-binding</keyword>
<dbReference type="PROSITE" id="PS51903">
    <property type="entry name" value="CLP_R"/>
    <property type="match status" value="1"/>
</dbReference>
<comment type="subunit">
    <text evidence="8">Homohexamer. The oligomerization is ATP-dependent.</text>
</comment>
<dbReference type="GO" id="GO:0016887">
    <property type="term" value="F:ATP hydrolysis activity"/>
    <property type="evidence" value="ECO:0007669"/>
    <property type="project" value="InterPro"/>
</dbReference>
<evidence type="ECO:0000259" key="12">
    <source>
        <dbReference type="PROSITE" id="PS51903"/>
    </source>
</evidence>
<dbReference type="GO" id="GO:0042026">
    <property type="term" value="P:protein refolding"/>
    <property type="evidence" value="ECO:0007669"/>
    <property type="project" value="UniProtKB-UniRule"/>
</dbReference>
<evidence type="ECO:0000256" key="6">
    <source>
        <dbReference type="ARBA" id="ARBA00023054"/>
    </source>
</evidence>
<dbReference type="Gene3D" id="3.40.50.300">
    <property type="entry name" value="P-loop containing nucleotide triphosphate hydrolases"/>
    <property type="match status" value="3"/>
</dbReference>
<dbReference type="NCBIfam" id="TIGR03346">
    <property type="entry name" value="chaperone_ClpB"/>
    <property type="match status" value="1"/>
</dbReference>
<feature type="coiled-coil region" evidence="11">
    <location>
        <begin position="417"/>
        <end position="531"/>
    </location>
</feature>
<dbReference type="InterPro" id="IPR028299">
    <property type="entry name" value="ClpA/B_CS2"/>
</dbReference>
<gene>
    <name evidence="11 13" type="primary">clpB</name>
    <name evidence="13" type="ORF">JW646_18845</name>
</gene>
<dbReference type="InterPro" id="IPR003593">
    <property type="entry name" value="AAA+_ATPase"/>
</dbReference>
<dbReference type="SMART" id="SM01086">
    <property type="entry name" value="ClpB_D2-small"/>
    <property type="match status" value="1"/>
</dbReference>
<comment type="subunit">
    <text evidence="11">Homohexamer; The oligomerization is ATP-dependent.</text>
</comment>
<dbReference type="EMBL" id="CP081135">
    <property type="protein sequence ID" value="UEL47650.1"/>
    <property type="molecule type" value="Genomic_DNA"/>
</dbReference>
<keyword evidence="3 9" id="KW-0677">Repeat</keyword>
<dbReference type="InterPro" id="IPR036628">
    <property type="entry name" value="Clp_N_dom_sf"/>
</dbReference>
<evidence type="ECO:0000256" key="7">
    <source>
        <dbReference type="ARBA" id="ARBA00023186"/>
    </source>
</evidence>
<dbReference type="Proteomes" id="UP001198983">
    <property type="component" value="Chromosome"/>
</dbReference>
<accession>A0AAX2ZFV3</accession>
<dbReference type="Pfam" id="PF00004">
    <property type="entry name" value="AAA"/>
    <property type="match status" value="1"/>
</dbReference>
<keyword evidence="7 10" id="KW-0143">Chaperone</keyword>
<dbReference type="SUPFAM" id="SSF81923">
    <property type="entry name" value="Double Clp-N motif"/>
    <property type="match status" value="1"/>
</dbReference>
<dbReference type="Pfam" id="PF07724">
    <property type="entry name" value="AAA_2"/>
    <property type="match status" value="1"/>
</dbReference>
<dbReference type="GO" id="GO:0034605">
    <property type="term" value="P:cellular response to heat"/>
    <property type="evidence" value="ECO:0007669"/>
    <property type="project" value="TreeGrafter"/>
</dbReference>
<dbReference type="Gene3D" id="1.10.8.60">
    <property type="match status" value="1"/>
</dbReference>
<evidence type="ECO:0000256" key="11">
    <source>
        <dbReference type="RuleBase" id="RU362034"/>
    </source>
</evidence>
<dbReference type="PROSITE" id="PS00871">
    <property type="entry name" value="CLPAB_2"/>
    <property type="match status" value="1"/>
</dbReference>
<evidence type="ECO:0000256" key="1">
    <source>
        <dbReference type="ARBA" id="ARBA00004496"/>
    </source>
</evidence>
<dbReference type="FunFam" id="3.40.50.300:FF:000025">
    <property type="entry name" value="ATP-dependent Clp protease subunit"/>
    <property type="match status" value="1"/>
</dbReference>
<dbReference type="FunFam" id="1.10.8.60:FF:000017">
    <property type="entry name" value="ATP-dependent chaperone ClpB"/>
    <property type="match status" value="1"/>
</dbReference>
<dbReference type="PRINTS" id="PR00300">
    <property type="entry name" value="CLPPROTEASEA"/>
</dbReference>
<dbReference type="RefSeq" id="WP_228416005.1">
    <property type="nucleotide sequence ID" value="NZ_CP081135.1"/>
</dbReference>
<dbReference type="InterPro" id="IPR019489">
    <property type="entry name" value="Clp_ATPase_C"/>
</dbReference>
<comment type="subcellular location">
    <subcellularLocation>
        <location evidence="1 11">Cytoplasm</location>
    </subcellularLocation>
</comment>
<dbReference type="InterPro" id="IPR050130">
    <property type="entry name" value="ClpA_ClpB"/>
</dbReference>
<evidence type="ECO:0000313" key="13">
    <source>
        <dbReference type="EMBL" id="UEL47650.1"/>
    </source>
</evidence>
<dbReference type="FunFam" id="3.40.50.300:FF:000120">
    <property type="entry name" value="ATP-dependent chaperone ClpB"/>
    <property type="match status" value="1"/>
</dbReference>
<dbReference type="Pfam" id="PF17871">
    <property type="entry name" value="AAA_lid_9"/>
    <property type="match status" value="1"/>
</dbReference>
<evidence type="ECO:0000256" key="4">
    <source>
        <dbReference type="ARBA" id="ARBA00022741"/>
    </source>
</evidence>
<reference evidence="13 14" key="1">
    <citation type="journal article" date="2023" name="Int. J. Syst. Evol. Microbiol.">
        <title>Terrisporobacter hibernicus sp. nov., isolated from bovine faeces in Northern Ireland.</title>
        <authorList>
            <person name="Mitchell M."/>
            <person name="Nguyen S.V."/>
            <person name="Connor M."/>
            <person name="Fairley D.J."/>
            <person name="Donoghue O."/>
            <person name="Marshall H."/>
            <person name="Koolman L."/>
            <person name="McMullan G."/>
            <person name="Schaffer K.E."/>
            <person name="McGrath J.W."/>
            <person name="Fanning S."/>
        </authorList>
    </citation>
    <scope>NUCLEOTIDE SEQUENCE [LARGE SCALE GENOMIC DNA]</scope>
    <source>
        <strain evidence="13 14">MCA3</strain>
    </source>
</reference>